<keyword evidence="1" id="KW-0456">Lyase</keyword>
<dbReference type="Proteomes" id="UP001242480">
    <property type="component" value="Unassembled WGS sequence"/>
</dbReference>
<accession>A0ABU0JK04</accession>
<comment type="caution">
    <text evidence="1">The sequence shown here is derived from an EMBL/GenBank/DDBJ whole genome shotgun (WGS) entry which is preliminary data.</text>
</comment>
<organism evidence="1 2">
    <name type="scientific">Labrys wisconsinensis</name>
    <dbReference type="NCBI Taxonomy" id="425677"/>
    <lineage>
        <taxon>Bacteria</taxon>
        <taxon>Pseudomonadati</taxon>
        <taxon>Pseudomonadota</taxon>
        <taxon>Alphaproteobacteria</taxon>
        <taxon>Hyphomicrobiales</taxon>
        <taxon>Xanthobacteraceae</taxon>
        <taxon>Labrys</taxon>
    </lineage>
</organism>
<keyword evidence="2" id="KW-1185">Reference proteome</keyword>
<dbReference type="EC" id="4.3.1.3" evidence="1"/>
<dbReference type="RefSeq" id="WP_307284522.1">
    <property type="nucleotide sequence ID" value="NZ_JAUSVX010000024.1"/>
</dbReference>
<dbReference type="SUPFAM" id="SSF48557">
    <property type="entry name" value="L-aspartase-like"/>
    <property type="match status" value="1"/>
</dbReference>
<protein>
    <submittedName>
        <fullName evidence="1">Histidine ammonia-lyase</fullName>
        <ecNumber evidence="1">4.3.1.3</ecNumber>
    </submittedName>
</protein>
<dbReference type="PANTHER" id="PTHR10362">
    <property type="entry name" value="HISTIDINE AMMONIA-LYASE"/>
    <property type="match status" value="1"/>
</dbReference>
<dbReference type="EMBL" id="JAUSVX010000024">
    <property type="protein sequence ID" value="MDQ0474620.1"/>
    <property type="molecule type" value="Genomic_DNA"/>
</dbReference>
<evidence type="ECO:0000313" key="2">
    <source>
        <dbReference type="Proteomes" id="UP001242480"/>
    </source>
</evidence>
<dbReference type="Pfam" id="PF00221">
    <property type="entry name" value="Lyase_aromatic"/>
    <property type="match status" value="1"/>
</dbReference>
<dbReference type="GO" id="GO:0004397">
    <property type="term" value="F:histidine ammonia-lyase activity"/>
    <property type="evidence" value="ECO:0007669"/>
    <property type="project" value="UniProtKB-EC"/>
</dbReference>
<dbReference type="InterPro" id="IPR001106">
    <property type="entry name" value="Aromatic_Lyase"/>
</dbReference>
<dbReference type="InterPro" id="IPR008948">
    <property type="entry name" value="L-Aspartase-like"/>
</dbReference>
<reference evidence="1 2" key="1">
    <citation type="submission" date="2023-07" db="EMBL/GenBank/DDBJ databases">
        <title>Genomic Encyclopedia of Type Strains, Phase IV (KMG-IV): sequencing the most valuable type-strain genomes for metagenomic binning, comparative biology and taxonomic classification.</title>
        <authorList>
            <person name="Goeker M."/>
        </authorList>
    </citation>
    <scope>NUCLEOTIDE SEQUENCE [LARGE SCALE GENOMIC DNA]</scope>
    <source>
        <strain evidence="1 2">DSM 19619</strain>
    </source>
</reference>
<name>A0ABU0JK04_9HYPH</name>
<proteinExistence type="predicted"/>
<gene>
    <name evidence="1" type="ORF">QO011_007661</name>
</gene>
<sequence>MSDVDAIAHRRVGLDLSASGREAIVRARAVVDRLVDAGIPAYGITTGVGSQKDFGVSRDAIARYNDLMITAHATAAPGPTAPPALVRAALAIQLSLFAKGRSGVRLELVESLLARLQADDMPSARLGSSVGASDIVAMSQLAVPLLGKAGIGAGGAGPRPIGGLAAKEAVSLLNSNSLMLAQAALALVEARALLDAATIAGALSMEGLRGNLQSWGAGVDEARGQPGQKRTGAALRAALAGSRLWQPGEARFLQDPLSFRCIPQIHGAAEAAYDFAHAIFETELSAACDNPLIDTASGAFISHGNMETTACALAMDTLRQALAKVIEASGQRIHKIQWPGFTGLPTSLAVEPGAIGGVQFLNFGHLAGANVGAVRQAAHPAMLNYSGQLDDGVEDVAGNAPQSVAETVRMLVPAWNVVAIEAACAAWAIHRRAIPGEALGEGLKPLVAQILPMLPIGTEGQTIFDLGPVVDLMKSAFGIARSVFD</sequence>
<dbReference type="Gene3D" id="1.20.200.10">
    <property type="entry name" value="Fumarase/aspartase (Central domain)"/>
    <property type="match status" value="1"/>
</dbReference>
<evidence type="ECO:0000313" key="1">
    <source>
        <dbReference type="EMBL" id="MDQ0474620.1"/>
    </source>
</evidence>